<sequence length="147" mass="16265">MSKAHLNFLLLGFFLILGFSEISCIPEDTRIGRKKIPVRNDCTPENGCDRTCREHNLQGPSECIVTISGLSQYTSYECECCKCVATKFVNVHICNPQICVERCVLEAGVNGPSECRDVYVGSRTYIHECYCCDDKAKLTAGNNVAVA</sequence>
<evidence type="ECO:0000313" key="2">
    <source>
        <dbReference type="EMBL" id="RZC71817.1"/>
    </source>
</evidence>
<dbReference type="AlphaFoldDB" id="A0A4Y7KG35"/>
<gene>
    <name evidence="2" type="ORF">C5167_034942</name>
</gene>
<keyword evidence="1" id="KW-0732">Signal</keyword>
<proteinExistence type="predicted"/>
<evidence type="ECO:0000313" key="3">
    <source>
        <dbReference type="Proteomes" id="UP000316621"/>
    </source>
</evidence>
<dbReference type="EMBL" id="CM010721">
    <property type="protein sequence ID" value="RZC71817.1"/>
    <property type="molecule type" value="Genomic_DNA"/>
</dbReference>
<dbReference type="Gramene" id="RZC71817">
    <property type="protein sequence ID" value="RZC71817"/>
    <property type="gene ID" value="C5167_034942"/>
</dbReference>
<dbReference type="OrthoDB" id="1942998at2759"/>
<feature type="signal peptide" evidence="1">
    <location>
        <begin position="1"/>
        <end position="24"/>
    </location>
</feature>
<organism evidence="2 3">
    <name type="scientific">Papaver somniferum</name>
    <name type="common">Opium poppy</name>
    <dbReference type="NCBI Taxonomy" id="3469"/>
    <lineage>
        <taxon>Eukaryota</taxon>
        <taxon>Viridiplantae</taxon>
        <taxon>Streptophyta</taxon>
        <taxon>Embryophyta</taxon>
        <taxon>Tracheophyta</taxon>
        <taxon>Spermatophyta</taxon>
        <taxon>Magnoliopsida</taxon>
        <taxon>Ranunculales</taxon>
        <taxon>Papaveraceae</taxon>
        <taxon>Papaveroideae</taxon>
        <taxon>Papaver</taxon>
    </lineage>
</organism>
<feature type="chain" id="PRO_5021194689" evidence="1">
    <location>
        <begin position="25"/>
        <end position="147"/>
    </location>
</feature>
<evidence type="ECO:0000256" key="1">
    <source>
        <dbReference type="SAM" id="SignalP"/>
    </source>
</evidence>
<dbReference type="Proteomes" id="UP000316621">
    <property type="component" value="Chromosome 7"/>
</dbReference>
<protein>
    <submittedName>
        <fullName evidence="2">Uncharacterized protein</fullName>
    </submittedName>
</protein>
<reference evidence="2 3" key="1">
    <citation type="journal article" date="2018" name="Science">
        <title>The opium poppy genome and morphinan production.</title>
        <authorList>
            <person name="Guo L."/>
            <person name="Winzer T."/>
            <person name="Yang X."/>
            <person name="Li Y."/>
            <person name="Ning Z."/>
            <person name="He Z."/>
            <person name="Teodor R."/>
            <person name="Lu Y."/>
            <person name="Bowser T.A."/>
            <person name="Graham I.A."/>
            <person name="Ye K."/>
        </authorList>
    </citation>
    <scope>NUCLEOTIDE SEQUENCE [LARGE SCALE GENOMIC DNA]</scope>
    <source>
        <strain evidence="3">cv. HN1</strain>
        <tissue evidence="2">Leaves</tissue>
    </source>
</reference>
<keyword evidence="3" id="KW-1185">Reference proteome</keyword>
<name>A0A4Y7KG35_PAPSO</name>
<accession>A0A4Y7KG35</accession>